<dbReference type="Proteomes" id="UP000238296">
    <property type="component" value="Unassembled WGS sequence"/>
</dbReference>
<evidence type="ECO:0000313" key="1">
    <source>
        <dbReference type="EMBL" id="PQM45312.1"/>
    </source>
</evidence>
<dbReference type="EMBL" id="PPEA01000654">
    <property type="protein sequence ID" value="PQM45312.1"/>
    <property type="molecule type" value="Genomic_DNA"/>
</dbReference>
<protein>
    <submittedName>
        <fullName evidence="1">Uncharacterized protein</fullName>
    </submittedName>
</protein>
<name>A0A2S8BF83_9MYCO</name>
<dbReference type="AlphaFoldDB" id="A0A2S8BF83"/>
<accession>A0A2S8BF83</accession>
<comment type="caution">
    <text evidence="1">The sequence shown here is derived from an EMBL/GenBank/DDBJ whole genome shotgun (WGS) entry which is preliminary data.</text>
</comment>
<organism evidence="1 2">
    <name type="scientific">Mycobacterium talmoniae</name>
    <dbReference type="NCBI Taxonomy" id="1858794"/>
    <lineage>
        <taxon>Bacteria</taxon>
        <taxon>Bacillati</taxon>
        <taxon>Actinomycetota</taxon>
        <taxon>Actinomycetes</taxon>
        <taxon>Mycobacteriales</taxon>
        <taxon>Mycobacteriaceae</taxon>
        <taxon>Mycobacterium</taxon>
    </lineage>
</organism>
<evidence type="ECO:0000313" key="2">
    <source>
        <dbReference type="Proteomes" id="UP000238296"/>
    </source>
</evidence>
<gene>
    <name evidence="1" type="ORF">C1Y40_04537</name>
</gene>
<sequence>MENTAWFADFIRESRARRGWSQQQVDDAGGPYRQLQASIENQDRDDIPDGALLMFERAYGWPPGYATALAELGEYHQHGEINESLRGDERDAAALTDPYSDEAPQKVWKTFSGLYQKPDPDVSGNFSALFQAPYIGFDATSGEPVYLEGPLLTNVPFQYLHPMILPRHGAAVIDTNVLDSSSTGALTNYYIPGVLRESVAQEPMPVYRVATTDPANRGTAITVDPLSGITRLSEAKNLVAALRDVYPHVATSTVRAAFTFLVIAAFGHELTADSHNDLRRCEDPLVTITELKRCTAGTADGQFTEKFAQFWQNFYDPAKAGPELAQPDYRACDLLAGLLAARDELLEVQIASTPFYKVVPTLRPDTIMSHTAAPSLVFYDSCVVPELPVALSHAWPPGPLTFYQTELGPPPRPALWRHYSMQSSVGITTADDRDVIAQHTPLRLGTLTNYVGRQAIYCESGRARRVWIPRR</sequence>
<reference evidence="1 2" key="1">
    <citation type="journal article" date="2017" name="Int. J. Syst. Evol. Microbiol.">
        <title>Mycobacterium talmoniae sp. nov., a slowly growing mycobacterium isolated from human respiratory samples.</title>
        <authorList>
            <person name="Davidson R.M."/>
            <person name="DeGroote M.A."/>
            <person name="Marola J.L."/>
            <person name="Buss S."/>
            <person name="Jones V."/>
            <person name="McNeil M.R."/>
            <person name="Freifeld A.G."/>
            <person name="Elaine Epperson L."/>
            <person name="Hasan N.A."/>
            <person name="Jackson M."/>
            <person name="Iwen P.C."/>
            <person name="Salfinger M."/>
            <person name="Strong M."/>
        </authorList>
    </citation>
    <scope>NUCLEOTIDE SEQUENCE [LARGE SCALE GENOMIC DNA]</scope>
    <source>
        <strain evidence="1 2">ATCC BAA-2683</strain>
    </source>
</reference>
<proteinExistence type="predicted"/>